<organism evidence="2">
    <name type="scientific">Bactrocera latifrons</name>
    <name type="common">Malaysian fruit fly</name>
    <name type="synonym">Chaetodacus latifrons</name>
    <dbReference type="NCBI Taxonomy" id="174628"/>
    <lineage>
        <taxon>Eukaryota</taxon>
        <taxon>Metazoa</taxon>
        <taxon>Ecdysozoa</taxon>
        <taxon>Arthropoda</taxon>
        <taxon>Hexapoda</taxon>
        <taxon>Insecta</taxon>
        <taxon>Pterygota</taxon>
        <taxon>Neoptera</taxon>
        <taxon>Endopterygota</taxon>
        <taxon>Diptera</taxon>
        <taxon>Brachycera</taxon>
        <taxon>Muscomorpha</taxon>
        <taxon>Tephritoidea</taxon>
        <taxon>Tephritidae</taxon>
        <taxon>Bactrocera</taxon>
        <taxon>Bactrocera</taxon>
    </lineage>
</organism>
<dbReference type="InterPro" id="IPR012337">
    <property type="entry name" value="RNaseH-like_sf"/>
</dbReference>
<dbReference type="GO" id="GO:0003676">
    <property type="term" value="F:nucleic acid binding"/>
    <property type="evidence" value="ECO:0007669"/>
    <property type="project" value="InterPro"/>
</dbReference>
<name>A0A0K8VQP1_BACLA</name>
<evidence type="ECO:0000313" key="2">
    <source>
        <dbReference type="EMBL" id="JAI40880.1"/>
    </source>
</evidence>
<dbReference type="AlphaFoldDB" id="A0A0K8VQP1"/>
<reference evidence="2" key="1">
    <citation type="submission" date="2015-06" db="EMBL/GenBank/DDBJ databases">
        <authorList>
            <person name="Hoefler B.C."/>
            <person name="Straight P.D."/>
        </authorList>
    </citation>
    <scope>NUCLEOTIDE SEQUENCE</scope>
</reference>
<dbReference type="SUPFAM" id="SSF53098">
    <property type="entry name" value="Ribonuclease H-like"/>
    <property type="match status" value="1"/>
</dbReference>
<dbReference type="Gene3D" id="3.30.420.10">
    <property type="entry name" value="Ribonuclease H-like superfamily/Ribonuclease H"/>
    <property type="match status" value="1"/>
</dbReference>
<dbReference type="InterPro" id="IPR036397">
    <property type="entry name" value="RNaseH_sf"/>
</dbReference>
<gene>
    <name evidence="2" type="ORF">c0_g2_i1</name>
</gene>
<dbReference type="GO" id="GO:0004523">
    <property type="term" value="F:RNA-DNA hybrid ribonuclease activity"/>
    <property type="evidence" value="ECO:0007669"/>
    <property type="project" value="InterPro"/>
</dbReference>
<feature type="non-terminal residue" evidence="2">
    <location>
        <position position="121"/>
    </location>
</feature>
<dbReference type="InterPro" id="IPR002156">
    <property type="entry name" value="RNaseH_domain"/>
</dbReference>
<sequence length="121" mass="13817">ILPSHSSVFTAEAFAIHKALEYTTRQKGKFVICSDSFSCLNAIRNIRNNSTIISKIRDICIKNKRKIALLWVPGHVGIAGNEHADNAAKYFESAPTLLHELHDENDLRELLRRHVQERRRA</sequence>
<dbReference type="Pfam" id="PF00075">
    <property type="entry name" value="RNase_H"/>
    <property type="match status" value="1"/>
</dbReference>
<dbReference type="CDD" id="cd09276">
    <property type="entry name" value="Rnase_HI_RT_non_LTR"/>
    <property type="match status" value="1"/>
</dbReference>
<accession>A0A0K8VQP1</accession>
<feature type="non-terminal residue" evidence="2">
    <location>
        <position position="1"/>
    </location>
</feature>
<dbReference type="PROSITE" id="PS50879">
    <property type="entry name" value="RNASE_H_1"/>
    <property type="match status" value="1"/>
</dbReference>
<evidence type="ECO:0000259" key="1">
    <source>
        <dbReference type="PROSITE" id="PS50879"/>
    </source>
</evidence>
<dbReference type="EMBL" id="GDHF01011434">
    <property type="protein sequence ID" value="JAI40880.1"/>
    <property type="molecule type" value="Transcribed_RNA"/>
</dbReference>
<proteinExistence type="predicted"/>
<protein>
    <recommendedName>
        <fullName evidence="1">RNase H type-1 domain-containing protein</fullName>
    </recommendedName>
</protein>
<feature type="domain" description="RNase H type-1" evidence="1">
    <location>
        <begin position="1"/>
        <end position="93"/>
    </location>
</feature>